<evidence type="ECO:0000313" key="3">
    <source>
        <dbReference type="Proteomes" id="UP000034616"/>
    </source>
</evidence>
<evidence type="ECO:0000313" key="2">
    <source>
        <dbReference type="EMBL" id="KKR86375.1"/>
    </source>
</evidence>
<dbReference type="PANTHER" id="PTHR46390">
    <property type="entry name" value="MANNOSE-1-PHOSPHATE GUANYLYLTRANSFERASE"/>
    <property type="match status" value="1"/>
</dbReference>
<name>A0A0G0WPG0_9BACT</name>
<dbReference type="InterPro" id="IPR001538">
    <property type="entry name" value="Man6P_isomerase-2_C"/>
</dbReference>
<dbReference type="InterPro" id="IPR011051">
    <property type="entry name" value="RmlC_Cupin_sf"/>
</dbReference>
<dbReference type="EMBL" id="LCAH01000014">
    <property type="protein sequence ID" value="KKR86375.1"/>
    <property type="molecule type" value="Genomic_DNA"/>
</dbReference>
<dbReference type="AlphaFoldDB" id="A0A0G0WPG0"/>
<dbReference type="GO" id="GO:0004475">
    <property type="term" value="F:mannose-1-phosphate guanylyltransferase (GTP) activity"/>
    <property type="evidence" value="ECO:0007669"/>
    <property type="project" value="TreeGrafter"/>
</dbReference>
<dbReference type="Gene3D" id="2.60.120.10">
    <property type="entry name" value="Jelly Rolls"/>
    <property type="match status" value="1"/>
</dbReference>
<dbReference type="InterPro" id="IPR014710">
    <property type="entry name" value="RmlC-like_jellyroll"/>
</dbReference>
<dbReference type="Pfam" id="PF01050">
    <property type="entry name" value="MannoseP_isomer"/>
    <property type="match status" value="1"/>
</dbReference>
<organism evidence="2 3">
    <name type="scientific">Candidatus Uhrbacteria bacterium GW2011_GWC2_41_11</name>
    <dbReference type="NCBI Taxonomy" id="1618985"/>
    <lineage>
        <taxon>Bacteria</taxon>
        <taxon>Candidatus Uhriibacteriota</taxon>
    </lineage>
</organism>
<dbReference type="SUPFAM" id="SSF51182">
    <property type="entry name" value="RmlC-like cupins"/>
    <property type="match status" value="1"/>
</dbReference>
<protein>
    <submittedName>
        <fullName evidence="2">Mannose-6-phosphate isomerase</fullName>
    </submittedName>
</protein>
<dbReference type="GO" id="GO:0005976">
    <property type="term" value="P:polysaccharide metabolic process"/>
    <property type="evidence" value="ECO:0007669"/>
    <property type="project" value="InterPro"/>
</dbReference>
<dbReference type="InterPro" id="IPR051161">
    <property type="entry name" value="Mannose-6P_isomerase_type2"/>
</dbReference>
<evidence type="ECO:0000259" key="1">
    <source>
        <dbReference type="Pfam" id="PF01050"/>
    </source>
</evidence>
<dbReference type="CDD" id="cd02213">
    <property type="entry name" value="cupin_PMI_typeII_C"/>
    <property type="match status" value="1"/>
</dbReference>
<dbReference type="GO" id="GO:0016853">
    <property type="term" value="F:isomerase activity"/>
    <property type="evidence" value="ECO:0007669"/>
    <property type="project" value="UniProtKB-KW"/>
</dbReference>
<reference evidence="2 3" key="1">
    <citation type="journal article" date="2015" name="Nature">
        <title>rRNA introns, odd ribosomes, and small enigmatic genomes across a large radiation of phyla.</title>
        <authorList>
            <person name="Brown C.T."/>
            <person name="Hug L.A."/>
            <person name="Thomas B.C."/>
            <person name="Sharon I."/>
            <person name="Castelle C.J."/>
            <person name="Singh A."/>
            <person name="Wilkins M.J."/>
            <person name="Williams K.H."/>
            <person name="Banfield J.F."/>
        </authorList>
    </citation>
    <scope>NUCLEOTIDE SEQUENCE [LARGE SCALE GENOMIC DNA]</scope>
</reference>
<dbReference type="Proteomes" id="UP000034616">
    <property type="component" value="Unassembled WGS sequence"/>
</dbReference>
<keyword evidence="2" id="KW-0413">Isomerase</keyword>
<accession>A0A0G0WPG0</accession>
<sequence length="128" mass="14768">MNETTPINIRPWGRYDILETGVAHQVKRITVEPHYRLSLQFHHFRVEHWIVVSGQGLMTLVDQEFQINPGSYVCVPVETLHRVECISDEPLVFIEVWTGSLLNENDIVRVQDDYARVASSSSCSHESY</sequence>
<feature type="domain" description="Mannose-6-phosphate isomerase type II C-terminal" evidence="1">
    <location>
        <begin position="9"/>
        <end position="112"/>
    </location>
</feature>
<proteinExistence type="predicted"/>
<dbReference type="PANTHER" id="PTHR46390:SF1">
    <property type="entry name" value="MANNOSE-1-PHOSPHATE GUANYLYLTRANSFERASE"/>
    <property type="match status" value="1"/>
</dbReference>
<gene>
    <name evidence="2" type="ORF">UU35_C0014G0018</name>
</gene>
<comment type="caution">
    <text evidence="2">The sequence shown here is derived from an EMBL/GenBank/DDBJ whole genome shotgun (WGS) entry which is preliminary data.</text>
</comment>
<dbReference type="GO" id="GO:0009298">
    <property type="term" value="P:GDP-mannose biosynthetic process"/>
    <property type="evidence" value="ECO:0007669"/>
    <property type="project" value="TreeGrafter"/>
</dbReference>